<accession>A0AB34FBC4</accession>
<evidence type="ECO:0000256" key="1">
    <source>
        <dbReference type="SAM" id="MobiDB-lite"/>
    </source>
</evidence>
<sequence>MSTPTTGAGFLTQGGAAPTENQHRVSTDRITVNPHASPLSPSFPGSNASRLDNMLSGNTMEFNAVFDSSTAVLYNFDLEALKFGSQSAGWEFDIVNKIGLGTETCPRENMMSQTTSTEANYAETFGTGAGADAEYNALLGSDCYGMDSGHSTCTQPNLQHGLPQAYAIPTGPHSLPSVGTSATASPQAATDTFHTRTETHALRTKSDHNPDASGFGA</sequence>
<protein>
    <submittedName>
        <fullName evidence="2">Alternative oxidase-5</fullName>
    </submittedName>
</protein>
<dbReference type="EMBL" id="JAQHRD010000025">
    <property type="protein sequence ID" value="KAJ6436289.1"/>
    <property type="molecule type" value="Genomic_DNA"/>
</dbReference>
<evidence type="ECO:0000313" key="2">
    <source>
        <dbReference type="EMBL" id="KAJ6436289.1"/>
    </source>
</evidence>
<evidence type="ECO:0000313" key="3">
    <source>
        <dbReference type="Proteomes" id="UP001163105"/>
    </source>
</evidence>
<comment type="caution">
    <text evidence="2">The sequence shown here is derived from an EMBL/GenBank/DDBJ whole genome shotgun (WGS) entry which is preliminary data.</text>
</comment>
<proteinExistence type="predicted"/>
<name>A0AB34FBC4_9HYPO</name>
<feature type="compositionally biased region" description="Polar residues" evidence="1">
    <location>
        <begin position="177"/>
        <end position="192"/>
    </location>
</feature>
<dbReference type="Proteomes" id="UP001163105">
    <property type="component" value="Unassembled WGS sequence"/>
</dbReference>
<feature type="region of interest" description="Disordered" evidence="1">
    <location>
        <begin position="1"/>
        <end position="24"/>
    </location>
</feature>
<reference evidence="2" key="1">
    <citation type="submission" date="2023-01" db="EMBL/GenBank/DDBJ databases">
        <title>The growth and conidiation of Purpureocillium lavendulum are regulated by nitrogen source and histone H3K14 acetylation.</title>
        <authorList>
            <person name="Tang P."/>
            <person name="Han J."/>
            <person name="Zhang C."/>
            <person name="Tang P."/>
            <person name="Qi F."/>
            <person name="Zhang K."/>
            <person name="Liang L."/>
        </authorList>
    </citation>
    <scope>NUCLEOTIDE SEQUENCE</scope>
    <source>
        <strain evidence="2">YMF1.00683</strain>
    </source>
</reference>
<organism evidence="2 3">
    <name type="scientific">Purpureocillium lavendulum</name>
    <dbReference type="NCBI Taxonomy" id="1247861"/>
    <lineage>
        <taxon>Eukaryota</taxon>
        <taxon>Fungi</taxon>
        <taxon>Dikarya</taxon>
        <taxon>Ascomycota</taxon>
        <taxon>Pezizomycotina</taxon>
        <taxon>Sordariomycetes</taxon>
        <taxon>Hypocreomycetidae</taxon>
        <taxon>Hypocreales</taxon>
        <taxon>Ophiocordycipitaceae</taxon>
        <taxon>Purpureocillium</taxon>
    </lineage>
</organism>
<keyword evidence="3" id="KW-1185">Reference proteome</keyword>
<feature type="compositionally biased region" description="Basic and acidic residues" evidence="1">
    <location>
        <begin position="193"/>
        <end position="210"/>
    </location>
</feature>
<gene>
    <name evidence="2" type="ORF">O9K51_11197</name>
</gene>
<feature type="region of interest" description="Disordered" evidence="1">
    <location>
        <begin position="170"/>
        <end position="217"/>
    </location>
</feature>
<dbReference type="AlphaFoldDB" id="A0AB34FBC4"/>